<comment type="similarity">
    <text evidence="2">Belongs to the asparagine synthetase family.</text>
</comment>
<gene>
    <name evidence="13" type="ORF">SAMN04488054_103310</name>
</gene>
<dbReference type="Pfam" id="PF13537">
    <property type="entry name" value="GATase_7"/>
    <property type="match status" value="1"/>
</dbReference>
<evidence type="ECO:0000313" key="14">
    <source>
        <dbReference type="Proteomes" id="UP000199668"/>
    </source>
</evidence>
<dbReference type="InterPro" id="IPR006426">
    <property type="entry name" value="Asn_synth_AEB"/>
</dbReference>
<keyword evidence="4 10" id="KW-0547">Nucleotide-binding</keyword>
<protein>
    <recommendedName>
        <fullName evidence="3">asparagine synthase (glutamine-hydrolyzing)</fullName>
        <ecNumber evidence="3">6.3.5.4</ecNumber>
    </recommendedName>
</protein>
<dbReference type="RefSeq" id="WP_090925852.1">
    <property type="nucleotide sequence ID" value="NZ_FOTY01000003.1"/>
</dbReference>
<dbReference type="GO" id="GO:0005829">
    <property type="term" value="C:cytosol"/>
    <property type="evidence" value="ECO:0007669"/>
    <property type="project" value="TreeGrafter"/>
</dbReference>
<dbReference type="EC" id="6.3.5.4" evidence="3"/>
<evidence type="ECO:0000313" key="13">
    <source>
        <dbReference type="EMBL" id="SFL69126.1"/>
    </source>
</evidence>
<dbReference type="NCBIfam" id="TIGR01536">
    <property type="entry name" value="asn_synth_AEB"/>
    <property type="match status" value="1"/>
</dbReference>
<feature type="site" description="Important for beta-aspartyl-AMP intermediate formation" evidence="11">
    <location>
        <position position="375"/>
    </location>
</feature>
<proteinExistence type="inferred from homology"/>
<keyword evidence="5 10" id="KW-0067">ATP-binding</keyword>
<feature type="binding site" evidence="10">
    <location>
        <position position="290"/>
    </location>
    <ligand>
        <name>ATP</name>
        <dbReference type="ChEBI" id="CHEBI:30616"/>
    </ligand>
</feature>
<name>A0A1I4JSR5_9BACI</name>
<evidence type="ECO:0000256" key="4">
    <source>
        <dbReference type="ARBA" id="ARBA00022741"/>
    </source>
</evidence>
<feature type="active site" description="For GATase activity" evidence="9">
    <location>
        <position position="2"/>
    </location>
</feature>
<dbReference type="SUPFAM" id="SSF52402">
    <property type="entry name" value="Adenine nucleotide alpha hydrolases-like"/>
    <property type="match status" value="1"/>
</dbReference>
<dbReference type="InterPro" id="IPR033738">
    <property type="entry name" value="AsnB_N"/>
</dbReference>
<dbReference type="PROSITE" id="PS51278">
    <property type="entry name" value="GATASE_TYPE_2"/>
    <property type="match status" value="1"/>
</dbReference>
<dbReference type="Proteomes" id="UP000199668">
    <property type="component" value="Unassembled WGS sequence"/>
</dbReference>
<comment type="pathway">
    <text evidence="1">Amino-acid biosynthesis; L-asparagine biosynthesis; L-asparagine from L-aspartate (L-Gln route): step 1/1.</text>
</comment>
<feature type="binding site" evidence="10">
    <location>
        <position position="102"/>
    </location>
    <ligand>
        <name>L-glutamine</name>
        <dbReference type="ChEBI" id="CHEBI:58359"/>
    </ligand>
</feature>
<keyword evidence="6 9" id="KW-0061">Asparagine biosynthesis</keyword>
<dbReference type="PANTHER" id="PTHR43284:SF1">
    <property type="entry name" value="ASPARAGINE SYNTHETASE"/>
    <property type="match status" value="1"/>
</dbReference>
<dbReference type="InterPro" id="IPR017932">
    <property type="entry name" value="GATase_2_dom"/>
</dbReference>
<evidence type="ECO:0000259" key="12">
    <source>
        <dbReference type="PROSITE" id="PS51278"/>
    </source>
</evidence>
<dbReference type="InterPro" id="IPR001962">
    <property type="entry name" value="Asn_synthase"/>
</dbReference>
<dbReference type="Gene3D" id="3.60.20.10">
    <property type="entry name" value="Glutamine Phosphoribosylpyrophosphate, subunit 1, domain 1"/>
    <property type="match status" value="1"/>
</dbReference>
<evidence type="ECO:0000256" key="3">
    <source>
        <dbReference type="ARBA" id="ARBA00012737"/>
    </source>
</evidence>
<reference evidence="13 14" key="1">
    <citation type="submission" date="2016-10" db="EMBL/GenBank/DDBJ databases">
        <authorList>
            <person name="de Groot N.N."/>
        </authorList>
    </citation>
    <scope>NUCLEOTIDE SEQUENCE [LARGE SCALE GENOMIC DNA]</scope>
    <source>
        <strain evidence="13 14">CGMCC 1.6134</strain>
    </source>
</reference>
<dbReference type="Gene3D" id="3.40.50.620">
    <property type="entry name" value="HUPs"/>
    <property type="match status" value="1"/>
</dbReference>
<dbReference type="OrthoDB" id="9763290at2"/>
<dbReference type="PANTHER" id="PTHR43284">
    <property type="entry name" value="ASPARAGINE SYNTHETASE (GLUTAMINE-HYDROLYZING)"/>
    <property type="match status" value="1"/>
</dbReference>
<dbReference type="CDD" id="cd00712">
    <property type="entry name" value="AsnB"/>
    <property type="match status" value="1"/>
</dbReference>
<dbReference type="SUPFAM" id="SSF56235">
    <property type="entry name" value="N-terminal nucleophile aminohydrolases (Ntn hydrolases)"/>
    <property type="match status" value="1"/>
</dbReference>
<evidence type="ECO:0000256" key="1">
    <source>
        <dbReference type="ARBA" id="ARBA00005187"/>
    </source>
</evidence>
<evidence type="ECO:0000256" key="5">
    <source>
        <dbReference type="ARBA" id="ARBA00022840"/>
    </source>
</evidence>
<evidence type="ECO:0000256" key="6">
    <source>
        <dbReference type="ARBA" id="ARBA00022888"/>
    </source>
</evidence>
<sequence>MCGITGWLGFDRDMRQHRNELEKMTDTLRFRGPDDQQTYLSSHIGFGHTRLIIIDPEGGRQPMAECINGSRFVIVYNGELYNTEEVRRELQKRGHSFSSHSDTSVVLHSYAEWGQSCVDRLNGIFAFAVWNETEETLFLVRDRLGVKPLFYTETKNGFIFGSEIKALLAHPDVEGTVDEEGILELFSLGPSRTPGCGVYKNIHEVKPAHTVEVSRKGTKTTRYWKVQSVPHRDSIEDTAEAVRHHLQQAAVKQLVSDKPISTFLSGGLDSSALTAFAAMHHEDALRTFSIDYEDNDKYFKADMFQPDSDSYYINQMTETFKTAHHYEVLSVDTLAEKLEEAVHARDLPGMADIDSSLLWFCGQIKKHASAALSGECADEIFGGYPWFYKRELMEREGFPWMDSLHERQSLLHPDWRKKLDLKEHAYQRYKETIEKTPLSGQEDSAEKAHKEMSWLNMQWFMQTLLERKDRMSMRTGLEVRVPFADHELVQYVWNIPADWKRIGDTEKGILRKALEPVLPKDVLYRKKNPYPKTHNPRYTEIMTSQLKEVLHDKDAPLHELIDPDRLKELVSGSGSAFSRPWFGQLMKGPQLLAYFCQVNTWLKTYDIKIK</sequence>
<evidence type="ECO:0000256" key="2">
    <source>
        <dbReference type="ARBA" id="ARBA00005752"/>
    </source>
</evidence>
<dbReference type="GO" id="GO:0006529">
    <property type="term" value="P:asparagine biosynthetic process"/>
    <property type="evidence" value="ECO:0007669"/>
    <property type="project" value="UniProtKB-KW"/>
</dbReference>
<evidence type="ECO:0000256" key="11">
    <source>
        <dbReference type="PIRSR" id="PIRSR001589-3"/>
    </source>
</evidence>
<dbReference type="Pfam" id="PF00733">
    <property type="entry name" value="Asn_synthase"/>
    <property type="match status" value="1"/>
</dbReference>
<dbReference type="AlphaFoldDB" id="A0A1I4JSR5"/>
<keyword evidence="9" id="KW-0028">Amino-acid biosynthesis</keyword>
<dbReference type="InterPro" id="IPR051786">
    <property type="entry name" value="ASN_synthetase/amidase"/>
</dbReference>
<evidence type="ECO:0000256" key="9">
    <source>
        <dbReference type="PIRSR" id="PIRSR001589-1"/>
    </source>
</evidence>
<dbReference type="GO" id="GO:0005524">
    <property type="term" value="F:ATP binding"/>
    <property type="evidence" value="ECO:0007669"/>
    <property type="project" value="UniProtKB-KW"/>
</dbReference>
<comment type="catalytic activity">
    <reaction evidence="8">
        <text>L-aspartate + L-glutamine + ATP + H2O = L-asparagine + L-glutamate + AMP + diphosphate + H(+)</text>
        <dbReference type="Rhea" id="RHEA:12228"/>
        <dbReference type="ChEBI" id="CHEBI:15377"/>
        <dbReference type="ChEBI" id="CHEBI:15378"/>
        <dbReference type="ChEBI" id="CHEBI:29985"/>
        <dbReference type="ChEBI" id="CHEBI:29991"/>
        <dbReference type="ChEBI" id="CHEBI:30616"/>
        <dbReference type="ChEBI" id="CHEBI:33019"/>
        <dbReference type="ChEBI" id="CHEBI:58048"/>
        <dbReference type="ChEBI" id="CHEBI:58359"/>
        <dbReference type="ChEBI" id="CHEBI:456215"/>
        <dbReference type="EC" id="6.3.5.4"/>
    </reaction>
</comment>
<dbReference type="CDD" id="cd01991">
    <property type="entry name" value="Asn_synthase_B_C"/>
    <property type="match status" value="1"/>
</dbReference>
<dbReference type="InterPro" id="IPR014729">
    <property type="entry name" value="Rossmann-like_a/b/a_fold"/>
</dbReference>
<dbReference type="STRING" id="266892.SAMN04488054_103310"/>
<dbReference type="PIRSF" id="PIRSF001589">
    <property type="entry name" value="Asn_synthetase_glu-h"/>
    <property type="match status" value="1"/>
</dbReference>
<feature type="domain" description="Glutamine amidotransferase type-2" evidence="12">
    <location>
        <begin position="2"/>
        <end position="216"/>
    </location>
</feature>
<evidence type="ECO:0000256" key="7">
    <source>
        <dbReference type="ARBA" id="ARBA00022962"/>
    </source>
</evidence>
<dbReference type="EMBL" id="FOTY01000003">
    <property type="protein sequence ID" value="SFL69126.1"/>
    <property type="molecule type" value="Genomic_DNA"/>
</dbReference>
<evidence type="ECO:0000256" key="10">
    <source>
        <dbReference type="PIRSR" id="PIRSR001589-2"/>
    </source>
</evidence>
<accession>A0A1I4JSR5</accession>
<keyword evidence="7 9" id="KW-0315">Glutamine amidotransferase</keyword>
<keyword evidence="14" id="KW-1185">Reference proteome</keyword>
<feature type="binding site" evidence="10">
    <location>
        <begin position="373"/>
        <end position="374"/>
    </location>
    <ligand>
        <name>ATP</name>
        <dbReference type="ChEBI" id="CHEBI:30616"/>
    </ligand>
</feature>
<evidence type="ECO:0000256" key="8">
    <source>
        <dbReference type="ARBA" id="ARBA00048741"/>
    </source>
</evidence>
<dbReference type="GO" id="GO:0004066">
    <property type="term" value="F:asparagine synthase (glutamine-hydrolyzing) activity"/>
    <property type="evidence" value="ECO:0007669"/>
    <property type="project" value="UniProtKB-EC"/>
</dbReference>
<dbReference type="InterPro" id="IPR029055">
    <property type="entry name" value="Ntn_hydrolases_N"/>
</dbReference>
<organism evidence="13 14">
    <name type="scientific">Salibacterium qingdaonense</name>
    <dbReference type="NCBI Taxonomy" id="266892"/>
    <lineage>
        <taxon>Bacteria</taxon>
        <taxon>Bacillati</taxon>
        <taxon>Bacillota</taxon>
        <taxon>Bacilli</taxon>
        <taxon>Bacillales</taxon>
        <taxon>Bacillaceae</taxon>
    </lineage>
</organism>